<accession>A0A1Q3ATH2</accession>
<keyword evidence="6" id="KW-0342">GTP-binding</keyword>
<dbReference type="PANTHER" id="PTHR43834:SF2">
    <property type="entry name" value="GTPASE DER"/>
    <property type="match status" value="1"/>
</dbReference>
<evidence type="ECO:0000259" key="8">
    <source>
        <dbReference type="PROSITE" id="PS51712"/>
    </source>
</evidence>
<reference evidence="10" key="1">
    <citation type="submission" date="2016-04" db="EMBL/GenBank/DDBJ databases">
        <title>Cephalotus genome sequencing.</title>
        <authorList>
            <person name="Fukushima K."/>
            <person name="Hasebe M."/>
            <person name="Fang X."/>
        </authorList>
    </citation>
    <scope>NUCLEOTIDE SEQUENCE [LARGE SCALE GENOMIC DNA]</scope>
    <source>
        <strain evidence="10">cv. St1</strain>
    </source>
</reference>
<evidence type="ECO:0000256" key="4">
    <source>
        <dbReference type="ARBA" id="ARBA00022737"/>
    </source>
</evidence>
<dbReference type="CDD" id="cd01894">
    <property type="entry name" value="EngA1"/>
    <property type="match status" value="1"/>
</dbReference>
<keyword evidence="4" id="KW-0677">Repeat</keyword>
<dbReference type="InterPro" id="IPR031166">
    <property type="entry name" value="G_ENGA"/>
</dbReference>
<comment type="caution">
    <text evidence="9">The sequence shown here is derived from an EMBL/GenBank/DDBJ whole genome shotgun (WGS) entry which is preliminary data.</text>
</comment>
<feature type="domain" description="EngA-type G" evidence="8">
    <location>
        <begin position="158"/>
        <end position="353"/>
    </location>
</feature>
<dbReference type="EMBL" id="BDDD01000093">
    <property type="protein sequence ID" value="GAV59031.1"/>
    <property type="molecule type" value="Genomic_DNA"/>
</dbReference>
<dbReference type="Pfam" id="PF14714">
    <property type="entry name" value="KH_dom-like"/>
    <property type="match status" value="1"/>
</dbReference>
<dbReference type="Gene3D" id="3.40.50.300">
    <property type="entry name" value="P-loop containing nucleotide triphosphate hydrolases"/>
    <property type="match status" value="2"/>
</dbReference>
<dbReference type="GO" id="GO:0042254">
    <property type="term" value="P:ribosome biogenesis"/>
    <property type="evidence" value="ECO:0007669"/>
    <property type="project" value="UniProtKB-KW"/>
</dbReference>
<dbReference type="NCBIfam" id="TIGR03594">
    <property type="entry name" value="GTPase_EngA"/>
    <property type="match status" value="1"/>
</dbReference>
<dbReference type="FunFam" id="3.40.50.300:FF:001185">
    <property type="entry name" value="GTPase Der"/>
    <property type="match status" value="1"/>
</dbReference>
<dbReference type="FunFam" id="3.30.300.20:FF:000004">
    <property type="entry name" value="GTPase Der"/>
    <property type="match status" value="1"/>
</dbReference>
<dbReference type="FunCoup" id="A0A1Q3ATH2">
    <property type="interactions" value="491"/>
</dbReference>
<evidence type="ECO:0000256" key="1">
    <source>
        <dbReference type="ARBA" id="ARBA00008279"/>
    </source>
</evidence>
<dbReference type="SUPFAM" id="SSF52540">
    <property type="entry name" value="P-loop containing nucleoside triphosphate hydrolases"/>
    <property type="match status" value="2"/>
</dbReference>
<dbReference type="GO" id="GO:0009507">
    <property type="term" value="C:chloroplast"/>
    <property type="evidence" value="ECO:0007669"/>
    <property type="project" value="TreeGrafter"/>
</dbReference>
<dbReference type="NCBIfam" id="TIGR00231">
    <property type="entry name" value="small_GTP"/>
    <property type="match status" value="2"/>
</dbReference>
<dbReference type="Gene3D" id="3.30.300.20">
    <property type="match status" value="1"/>
</dbReference>
<evidence type="ECO:0000313" key="10">
    <source>
        <dbReference type="Proteomes" id="UP000187406"/>
    </source>
</evidence>
<dbReference type="HAMAP" id="MF_00195">
    <property type="entry name" value="GTPase_Der"/>
    <property type="match status" value="1"/>
</dbReference>
<comment type="similarity">
    <text evidence="1">Belongs to the TRAFAC class TrmE-Era-EngA-EngB-Septin-like GTPase superfamily. EngA (Der) GTPase family.</text>
</comment>
<dbReference type="InterPro" id="IPR016484">
    <property type="entry name" value="GTPase_Der"/>
</dbReference>
<keyword evidence="5" id="KW-0547">Nucleotide-binding</keyword>
<evidence type="ECO:0000256" key="6">
    <source>
        <dbReference type="ARBA" id="ARBA00023134"/>
    </source>
</evidence>
<organism evidence="9 10">
    <name type="scientific">Cephalotus follicularis</name>
    <name type="common">Albany pitcher plant</name>
    <dbReference type="NCBI Taxonomy" id="3775"/>
    <lineage>
        <taxon>Eukaryota</taxon>
        <taxon>Viridiplantae</taxon>
        <taxon>Streptophyta</taxon>
        <taxon>Embryophyta</taxon>
        <taxon>Tracheophyta</taxon>
        <taxon>Spermatophyta</taxon>
        <taxon>Magnoliopsida</taxon>
        <taxon>eudicotyledons</taxon>
        <taxon>Gunneridae</taxon>
        <taxon>Pentapetalae</taxon>
        <taxon>rosids</taxon>
        <taxon>fabids</taxon>
        <taxon>Oxalidales</taxon>
        <taxon>Cephalotaceae</taxon>
        <taxon>Cephalotus</taxon>
    </lineage>
</organism>
<evidence type="ECO:0000256" key="5">
    <source>
        <dbReference type="ARBA" id="ARBA00022741"/>
    </source>
</evidence>
<dbReference type="InterPro" id="IPR006073">
    <property type="entry name" value="GTP-bd"/>
</dbReference>
<dbReference type="InParanoid" id="A0A1Q3ATH2"/>
<evidence type="ECO:0000256" key="2">
    <source>
        <dbReference type="ARBA" id="ARBA00020953"/>
    </source>
</evidence>
<dbReference type="CDD" id="cd01895">
    <property type="entry name" value="EngA2"/>
    <property type="match status" value="1"/>
</dbReference>
<proteinExistence type="inferred from homology"/>
<dbReference type="AlphaFoldDB" id="A0A1Q3ATH2"/>
<dbReference type="InterPro" id="IPR027417">
    <property type="entry name" value="P-loop_NTPase"/>
</dbReference>
<keyword evidence="10" id="KW-1185">Reference proteome</keyword>
<evidence type="ECO:0000256" key="3">
    <source>
        <dbReference type="ARBA" id="ARBA00022517"/>
    </source>
</evidence>
<dbReference type="InterPro" id="IPR005225">
    <property type="entry name" value="Small_GTP-bd"/>
</dbReference>
<dbReference type="PROSITE" id="PS51712">
    <property type="entry name" value="G_ENGA"/>
    <property type="match status" value="1"/>
</dbReference>
<sequence>MSVSVTTKDLFYTKTLSLLSFPIPRISLPPSPILPSLSFSPNLSLSLKSPNPTRLPHFASLSTAAAGNDDIEVEEEFQPLIEEEEEEVFDDDGESDGDNCGIDVHALEKEAKAAVREYSSSLSRELIIDDETNDVRKESRKQNRRKNTATNIPDHLLPRVAIVGRPNVGKSALFNRLIGENRAIVVDEPGVTRDRLYGRSYWGEYEFMVVDTGGVITVSKSQTAVMEELAISTTIGMDGIALATREAAVSRMPSMIERQATAAVEESSVVIFLVDGQAGLTAADVEIADWLRKNYSDKNVILAVNKCESPRKGLMQALDFWSLGFSPLPVSAVSGTGTGELLDHVCSGLRKIEGPEDLDEEENYVPAIAIVGRPNVGKSSILNALVGEDRTIVSPVSGTTRDAIDTELTGPDDQKWLLIDTAGIRRRAVIASSGSTTEALSVNRAFRAIRRSDVVALVIEAMACITEQDCRIAERIEKEGKGCLIVVNKWDTIPNKNQQTSVYYEQDVREKLRILDWAPIVYSTAIADHSVEKIIVAAGMVEKERSRRLSTAILNQVVQEALAFKSPPRTRGGRRGRVYYCTQAASRPPTFVFFVNDAKLFPETYRRYMEKQLRTNAGFSGTPIRLLWRSRRKLEKTEGRVTTKTQVNLTPRDRKLALAT</sequence>
<gene>
    <name evidence="9" type="ORF">CFOL_v3_02564</name>
</gene>
<dbReference type="PRINTS" id="PR00326">
    <property type="entry name" value="GTP1OBG"/>
</dbReference>
<dbReference type="PANTHER" id="PTHR43834">
    <property type="entry name" value="GTPASE DER"/>
    <property type="match status" value="1"/>
</dbReference>
<evidence type="ECO:0000313" key="9">
    <source>
        <dbReference type="EMBL" id="GAV59031.1"/>
    </source>
</evidence>
<evidence type="ECO:0000256" key="7">
    <source>
        <dbReference type="ARBA" id="ARBA00032345"/>
    </source>
</evidence>
<keyword evidence="3" id="KW-0690">Ribosome biogenesis</keyword>
<dbReference type="GO" id="GO:0005525">
    <property type="term" value="F:GTP binding"/>
    <property type="evidence" value="ECO:0007669"/>
    <property type="project" value="UniProtKB-KW"/>
</dbReference>
<dbReference type="InterPro" id="IPR015946">
    <property type="entry name" value="KH_dom-like_a/b"/>
</dbReference>
<dbReference type="Pfam" id="PF01926">
    <property type="entry name" value="MMR_HSR1"/>
    <property type="match status" value="2"/>
</dbReference>
<protein>
    <recommendedName>
        <fullName evidence="2">GTPase Der</fullName>
    </recommendedName>
    <alternativeName>
        <fullName evidence="7">GTP-binding protein EngA</fullName>
    </alternativeName>
</protein>
<name>A0A1Q3ATH2_CEPFO</name>
<dbReference type="FunFam" id="3.40.50.300:FF:000040">
    <property type="entry name" value="GTPase Der"/>
    <property type="match status" value="1"/>
</dbReference>
<dbReference type="OrthoDB" id="8954335at2759"/>
<dbReference type="InterPro" id="IPR032859">
    <property type="entry name" value="KH_dom-like"/>
</dbReference>
<dbReference type="Proteomes" id="UP000187406">
    <property type="component" value="Unassembled WGS sequence"/>
</dbReference>
<dbReference type="STRING" id="3775.A0A1Q3ATH2"/>